<gene>
    <name evidence="7" type="primary">rnr</name>
    <name evidence="10" type="ORF">M2A_3299</name>
</gene>
<keyword evidence="4 7" id="KW-0378">Hydrolase</keyword>
<dbReference type="eggNOG" id="COG0557">
    <property type="taxonomic scope" value="Bacteria"/>
</dbReference>
<feature type="region of interest" description="Disordered" evidence="8">
    <location>
        <begin position="740"/>
        <end position="787"/>
    </location>
</feature>
<dbReference type="HAMAP" id="MF_01895">
    <property type="entry name" value="RNase_R"/>
    <property type="match status" value="1"/>
</dbReference>
<evidence type="ECO:0000256" key="4">
    <source>
        <dbReference type="ARBA" id="ARBA00022801"/>
    </source>
</evidence>
<evidence type="ECO:0000313" key="11">
    <source>
        <dbReference type="Proteomes" id="UP000028702"/>
    </source>
</evidence>
<dbReference type="PANTHER" id="PTHR23355">
    <property type="entry name" value="RIBONUCLEASE"/>
    <property type="match status" value="1"/>
</dbReference>
<evidence type="ECO:0000256" key="2">
    <source>
        <dbReference type="ARBA" id="ARBA00022490"/>
    </source>
</evidence>
<dbReference type="InterPro" id="IPR050180">
    <property type="entry name" value="RNR_Ribonuclease"/>
</dbReference>
<dbReference type="EMBL" id="BBIO01000031">
    <property type="protein sequence ID" value="GAK46800.1"/>
    <property type="molecule type" value="Genomic_DNA"/>
</dbReference>
<evidence type="ECO:0000256" key="1">
    <source>
        <dbReference type="ARBA" id="ARBA00001849"/>
    </source>
</evidence>
<dbReference type="PROSITE" id="PS50126">
    <property type="entry name" value="S1"/>
    <property type="match status" value="1"/>
</dbReference>
<dbReference type="SUPFAM" id="SSF50249">
    <property type="entry name" value="Nucleic acid-binding proteins"/>
    <property type="match status" value="2"/>
</dbReference>
<sequence length="787" mass="86417">MADKRAPRARNKAARDGGAQAGMPSRDEILSFITDNEGKAGKREIARAFGLAGNQRIALKRILKELTDEGLIKKGKGKRLAPPGTLPPVGVINITGRNEDGELVAEPHQWDEESPPPSIIIAPPRAKDRHQGAAVGVGDRAVARLFPLEGGEDYAYEARIVRRIGKAAETLLGIIREHTEGARLLPVDKRLRMEFEISGRDLGDAREGDLVLAETLPGPRSGLKRAKVRNVLGNASDQKSIGLIAIHAHGIPDVFPEAVIAEAEKAKHASLGERTDLRDIPLITIDPADARDHDDAVYAAPDDDPKNEGGHIVYVAIADVAAYVTPRSLLDKEARKRGNSTYLPDRVVPMLPERISNDLCSLVEGKDRACLAVRMVFDKSGHKISHRFIRGLMRSHAKLSYQAFQKAVDGHADEKTAPLLDTVIMPLWNAYQTAAKARDIRGPLALDLPEYKVELTETGKVKAIRQAERVEAMRLIEEFMIQANVSAAETLEEKKSPLIYRIHDAPSQEKIFGLSEFLKSMDISLPKGQRMTPAQFNKILAQAEKGDFIHLVSDMVLRSQSQAVYDPQNLGHFGLNLRRYAHFTSPIRRYADLIVHRALISALKFGKDGLTDEEIRDLEEIAEHISFTERRSMLAERETTDRYVASFLHSKVGGDFEGRISGVSRFGLFVKLADTGADGIVPISQLAGDYFIYDEGRQALIGERTHKAYRIGENVRVKLLDAVPVTGGLLFEMLEGGSTLTPRKGARSAPGRAPRRGAAGPRDKSKAGKHRRAAAKGAKAKRKPGAR</sequence>
<comment type="similarity">
    <text evidence="7">Belongs to the RNR ribonuclease family. RNase R subfamily.</text>
</comment>
<dbReference type="Proteomes" id="UP000028702">
    <property type="component" value="Unassembled WGS sequence"/>
</dbReference>
<dbReference type="InterPro" id="IPR003029">
    <property type="entry name" value="S1_domain"/>
</dbReference>
<evidence type="ECO:0000313" key="10">
    <source>
        <dbReference type="EMBL" id="GAK46800.1"/>
    </source>
</evidence>
<dbReference type="InterPro" id="IPR012340">
    <property type="entry name" value="NA-bd_OB-fold"/>
</dbReference>
<protein>
    <recommendedName>
        <fullName evidence="7">Ribonuclease R</fullName>
        <shortName evidence="7">RNase R</shortName>
        <ecNumber evidence="7">3.1.13.1</ecNumber>
    </recommendedName>
</protein>
<dbReference type="SMART" id="SM00955">
    <property type="entry name" value="RNB"/>
    <property type="match status" value="1"/>
</dbReference>
<evidence type="ECO:0000256" key="6">
    <source>
        <dbReference type="ARBA" id="ARBA00022884"/>
    </source>
</evidence>
<feature type="compositionally biased region" description="Basic residues" evidence="8">
    <location>
        <begin position="767"/>
        <end position="787"/>
    </location>
</feature>
<dbReference type="Pfam" id="PF17876">
    <property type="entry name" value="CSD2"/>
    <property type="match status" value="1"/>
</dbReference>
<evidence type="ECO:0000256" key="8">
    <source>
        <dbReference type="SAM" id="MobiDB-lite"/>
    </source>
</evidence>
<keyword evidence="5 7" id="KW-0269">Exonuclease</keyword>
<dbReference type="PANTHER" id="PTHR23355:SF9">
    <property type="entry name" value="DIS3-LIKE EXONUCLEASE 2"/>
    <property type="match status" value="1"/>
</dbReference>
<keyword evidence="3 7" id="KW-0540">Nuclease</keyword>
<dbReference type="NCBIfam" id="TIGR02063">
    <property type="entry name" value="RNase_R"/>
    <property type="match status" value="1"/>
</dbReference>
<dbReference type="InterPro" id="IPR022966">
    <property type="entry name" value="RNase_II/R_CS"/>
</dbReference>
<dbReference type="Gene3D" id="2.40.50.140">
    <property type="entry name" value="Nucleic acid-binding proteins"/>
    <property type="match status" value="1"/>
</dbReference>
<dbReference type="AlphaFoldDB" id="A0A081BFI2"/>
<dbReference type="CDD" id="cd04471">
    <property type="entry name" value="S1_RNase_R"/>
    <property type="match status" value="1"/>
</dbReference>
<dbReference type="Pfam" id="PF00773">
    <property type="entry name" value="RNB"/>
    <property type="match status" value="1"/>
</dbReference>
<comment type="caution">
    <text evidence="10">The sequence shown here is derived from an EMBL/GenBank/DDBJ whole genome shotgun (WGS) entry which is preliminary data.</text>
</comment>
<keyword evidence="2 7" id="KW-0963">Cytoplasm</keyword>
<evidence type="ECO:0000256" key="5">
    <source>
        <dbReference type="ARBA" id="ARBA00022839"/>
    </source>
</evidence>
<dbReference type="STRING" id="1333998.M2A_3299"/>
<dbReference type="PROSITE" id="PS01175">
    <property type="entry name" value="RIBONUCLEASE_II"/>
    <property type="match status" value="1"/>
</dbReference>
<feature type="compositionally biased region" description="Low complexity" evidence="8">
    <location>
        <begin position="747"/>
        <end position="760"/>
    </location>
</feature>
<keyword evidence="11" id="KW-1185">Reference proteome</keyword>
<dbReference type="InterPro" id="IPR001900">
    <property type="entry name" value="RNase_II/R"/>
</dbReference>
<dbReference type="SMART" id="SM00316">
    <property type="entry name" value="S1"/>
    <property type="match status" value="1"/>
</dbReference>
<organism evidence="10 11">
    <name type="scientific">Tepidicaulis marinus</name>
    <dbReference type="NCBI Taxonomy" id="1333998"/>
    <lineage>
        <taxon>Bacteria</taxon>
        <taxon>Pseudomonadati</taxon>
        <taxon>Pseudomonadota</taxon>
        <taxon>Alphaproteobacteria</taxon>
        <taxon>Hyphomicrobiales</taxon>
        <taxon>Parvibaculaceae</taxon>
        <taxon>Tepidicaulis</taxon>
    </lineage>
</organism>
<dbReference type="GO" id="GO:0006402">
    <property type="term" value="P:mRNA catabolic process"/>
    <property type="evidence" value="ECO:0007669"/>
    <property type="project" value="TreeGrafter"/>
</dbReference>
<name>A0A081BFI2_9HYPH</name>
<dbReference type="Pfam" id="PF00575">
    <property type="entry name" value="S1"/>
    <property type="match status" value="1"/>
</dbReference>
<feature type="domain" description="S1 motif" evidence="9">
    <location>
        <begin position="653"/>
        <end position="734"/>
    </location>
</feature>
<comment type="subcellular location">
    <subcellularLocation>
        <location evidence="7">Cytoplasm</location>
    </subcellularLocation>
</comment>
<reference evidence="10 11" key="1">
    <citation type="submission" date="2014-07" db="EMBL/GenBank/DDBJ databases">
        <title>Tepidicaulis marinum gen. nov., sp. nov., a novel marine bacterium denitrifying nitrate to nitrous oxide strictly under microaerobic conditions.</title>
        <authorList>
            <person name="Takeuchi M."/>
            <person name="Yamagishi T."/>
            <person name="Kamagata Y."/>
            <person name="Oshima K."/>
            <person name="Hattori M."/>
            <person name="Katayama T."/>
            <person name="Hanada S."/>
            <person name="Tamaki H."/>
            <person name="Marumo K."/>
            <person name="Maeda H."/>
            <person name="Nedachi M."/>
            <person name="Iwasaki W."/>
            <person name="Suwa Y."/>
            <person name="Sakata S."/>
        </authorList>
    </citation>
    <scope>NUCLEOTIDE SEQUENCE [LARGE SCALE GENOMIC DNA]</scope>
    <source>
        <strain evidence="10 11">MA2</strain>
    </source>
</reference>
<dbReference type="InterPro" id="IPR004476">
    <property type="entry name" value="RNase_II/RNase_R"/>
</dbReference>
<evidence type="ECO:0000256" key="7">
    <source>
        <dbReference type="HAMAP-Rule" id="MF_01895"/>
    </source>
</evidence>
<dbReference type="GO" id="GO:0005829">
    <property type="term" value="C:cytosol"/>
    <property type="evidence" value="ECO:0007669"/>
    <property type="project" value="TreeGrafter"/>
</dbReference>
<accession>A0A081BFI2</accession>
<dbReference type="EC" id="3.1.13.1" evidence="7"/>
<dbReference type="NCBIfam" id="TIGR00358">
    <property type="entry name" value="3_prime_RNase"/>
    <property type="match status" value="1"/>
</dbReference>
<feature type="region of interest" description="Disordered" evidence="8">
    <location>
        <begin position="1"/>
        <end position="27"/>
    </location>
</feature>
<dbReference type="GO" id="GO:0008859">
    <property type="term" value="F:exoribonuclease II activity"/>
    <property type="evidence" value="ECO:0007669"/>
    <property type="project" value="UniProtKB-UniRule"/>
</dbReference>
<evidence type="ECO:0000256" key="3">
    <source>
        <dbReference type="ARBA" id="ARBA00022722"/>
    </source>
</evidence>
<proteinExistence type="inferred from homology"/>
<dbReference type="InterPro" id="IPR011805">
    <property type="entry name" value="RNase_R"/>
</dbReference>
<comment type="function">
    <text evidence="7">3'-5' exoribonuclease that releases 5'-nucleoside monophosphates and is involved in maturation of structured RNAs.</text>
</comment>
<dbReference type="GO" id="GO:0003723">
    <property type="term" value="F:RNA binding"/>
    <property type="evidence" value="ECO:0007669"/>
    <property type="project" value="UniProtKB-UniRule"/>
</dbReference>
<keyword evidence="6 7" id="KW-0694">RNA-binding</keyword>
<comment type="catalytic activity">
    <reaction evidence="1 7">
        <text>Exonucleolytic cleavage in the 3'- to 5'-direction to yield nucleoside 5'-phosphates.</text>
        <dbReference type="EC" id="3.1.13.1"/>
    </reaction>
</comment>
<dbReference type="InterPro" id="IPR040476">
    <property type="entry name" value="CSD2"/>
</dbReference>
<evidence type="ECO:0000259" key="9">
    <source>
        <dbReference type="PROSITE" id="PS50126"/>
    </source>
</evidence>